<keyword evidence="3" id="KW-1185">Reference proteome</keyword>
<accession>A0ABY6Q4E1</accession>
<evidence type="ECO:0000256" key="1">
    <source>
        <dbReference type="SAM" id="Phobius"/>
    </source>
</evidence>
<dbReference type="Proteomes" id="UP001317963">
    <property type="component" value="Chromosome"/>
</dbReference>
<keyword evidence="1" id="KW-0812">Transmembrane</keyword>
<organism evidence="2 3">
    <name type="scientific">Candidatus Paraluminiphilus aquimaris</name>
    <dbReference type="NCBI Taxonomy" id="2518994"/>
    <lineage>
        <taxon>Bacteria</taxon>
        <taxon>Pseudomonadati</taxon>
        <taxon>Pseudomonadota</taxon>
        <taxon>Gammaproteobacteria</taxon>
        <taxon>Cellvibrionales</taxon>
        <taxon>Halieaceae</taxon>
        <taxon>Candidatus Paraluminiphilus</taxon>
    </lineage>
</organism>
<sequence length="70" mass="7588">MKDPDTKASEIDTPVLTPEDQARVDRFVSTGVNATDKKPFRPILLVILLVSVVTGFSLLSQLLAKTAGVY</sequence>
<protein>
    <submittedName>
        <fullName evidence="2">DUF3094 family protein</fullName>
    </submittedName>
</protein>
<evidence type="ECO:0000313" key="3">
    <source>
        <dbReference type="Proteomes" id="UP001317963"/>
    </source>
</evidence>
<keyword evidence="1" id="KW-1133">Transmembrane helix</keyword>
<dbReference type="Pfam" id="PF11293">
    <property type="entry name" value="DUF3094"/>
    <property type="match status" value="1"/>
</dbReference>
<evidence type="ECO:0000313" key="2">
    <source>
        <dbReference type="EMBL" id="UZP73899.1"/>
    </source>
</evidence>
<dbReference type="RefSeq" id="WP_279242700.1">
    <property type="nucleotide sequence ID" value="NZ_CP036501.1"/>
</dbReference>
<dbReference type="EMBL" id="CP036501">
    <property type="protein sequence ID" value="UZP73899.1"/>
    <property type="molecule type" value="Genomic_DNA"/>
</dbReference>
<dbReference type="InterPro" id="IPR021444">
    <property type="entry name" value="DUF3094"/>
</dbReference>
<feature type="transmembrane region" description="Helical" evidence="1">
    <location>
        <begin position="43"/>
        <end position="64"/>
    </location>
</feature>
<gene>
    <name evidence="2" type="ORF">E0F26_03685</name>
</gene>
<reference evidence="2 3" key="1">
    <citation type="submission" date="2019-02" db="EMBL/GenBank/DDBJ databases">
        <title>Halieaceae_genomes.</title>
        <authorList>
            <person name="Li S.-H."/>
        </authorList>
    </citation>
    <scope>NUCLEOTIDE SEQUENCE [LARGE SCALE GENOMIC DNA]</scope>
    <source>
        <strain evidence="2 3">JH123</strain>
    </source>
</reference>
<keyword evidence="1" id="KW-0472">Membrane</keyword>
<name>A0ABY6Q4E1_9GAMM</name>
<proteinExistence type="predicted"/>